<gene>
    <name evidence="1" type="ORF">QFC21_006181</name>
</gene>
<dbReference type="Proteomes" id="UP001227268">
    <property type="component" value="Unassembled WGS sequence"/>
</dbReference>
<evidence type="ECO:0000313" key="2">
    <source>
        <dbReference type="Proteomes" id="UP001227268"/>
    </source>
</evidence>
<organism evidence="1 2">
    <name type="scientific">Naganishia friedmannii</name>
    <dbReference type="NCBI Taxonomy" id="89922"/>
    <lineage>
        <taxon>Eukaryota</taxon>
        <taxon>Fungi</taxon>
        <taxon>Dikarya</taxon>
        <taxon>Basidiomycota</taxon>
        <taxon>Agaricomycotina</taxon>
        <taxon>Tremellomycetes</taxon>
        <taxon>Filobasidiales</taxon>
        <taxon>Filobasidiaceae</taxon>
        <taxon>Naganishia</taxon>
    </lineage>
</organism>
<keyword evidence="2" id="KW-1185">Reference proteome</keyword>
<comment type="caution">
    <text evidence="1">The sequence shown here is derived from an EMBL/GenBank/DDBJ whole genome shotgun (WGS) entry which is preliminary data.</text>
</comment>
<dbReference type="EMBL" id="JASBWT010000027">
    <property type="protein sequence ID" value="KAJ9094080.1"/>
    <property type="molecule type" value="Genomic_DNA"/>
</dbReference>
<proteinExistence type="predicted"/>
<sequence length="189" mass="21138">MQRPLLPGSPPPLIQPPSQASVTPRLNPHYSQFATLQITLDTRGFINSSSPSWYVWTQKFDITDDGRVSSTHMSGTLYRVSDFSVAVEEKPKDIATKIADLLSNGENIIWEDIYGAMCGYVDAVPGREDVRSACIESLAWAFWRNVHQHDSSHGIWADFDATSQQWILRAPGIPELWERHPTGSSGVRV</sequence>
<protein>
    <submittedName>
        <fullName evidence="1">Uncharacterized protein</fullName>
    </submittedName>
</protein>
<name>A0ACC2V581_9TREE</name>
<reference evidence="1" key="1">
    <citation type="submission" date="2023-04" db="EMBL/GenBank/DDBJ databases">
        <title>Draft Genome sequencing of Naganishia species isolated from polar environments using Oxford Nanopore Technology.</title>
        <authorList>
            <person name="Leo P."/>
            <person name="Venkateswaran K."/>
        </authorList>
    </citation>
    <scope>NUCLEOTIDE SEQUENCE</scope>
    <source>
        <strain evidence="1">MNA-CCFEE 5423</strain>
    </source>
</reference>
<evidence type="ECO:0000313" key="1">
    <source>
        <dbReference type="EMBL" id="KAJ9094080.1"/>
    </source>
</evidence>
<accession>A0ACC2V581</accession>